<keyword evidence="5 17" id="KW-0813">Transport</keyword>
<keyword evidence="14 17" id="KW-0472">Membrane</keyword>
<evidence type="ECO:0000256" key="12">
    <source>
        <dbReference type="ARBA" id="ARBA00023075"/>
    </source>
</evidence>
<dbReference type="AlphaFoldDB" id="D1YU30"/>
<dbReference type="GO" id="GO:0016651">
    <property type="term" value="F:oxidoreductase activity, acting on NAD(P)H"/>
    <property type="evidence" value="ECO:0007669"/>
    <property type="project" value="InterPro"/>
</dbReference>
<organism evidence="18">
    <name type="scientific">Ariosoma shiroanago</name>
    <name type="common">Conger eel</name>
    <dbReference type="NCBI Taxonomy" id="135220"/>
    <lineage>
        <taxon>Eukaryota</taxon>
        <taxon>Metazoa</taxon>
        <taxon>Chordata</taxon>
        <taxon>Craniata</taxon>
        <taxon>Vertebrata</taxon>
        <taxon>Euteleostomi</taxon>
        <taxon>Actinopterygii</taxon>
        <taxon>Neopterygii</taxon>
        <taxon>Teleostei</taxon>
        <taxon>Anguilliformes</taxon>
        <taxon>Congridae</taxon>
        <taxon>Ariosoma</taxon>
    </lineage>
</organism>
<comment type="similarity">
    <text evidence="2 17">Belongs to the complex I subunit 4L family.</text>
</comment>
<keyword evidence="7 17" id="KW-0812">Transmembrane</keyword>
<keyword evidence="8 17" id="KW-1278">Translocase</keyword>
<proteinExistence type="inferred from homology"/>
<evidence type="ECO:0000256" key="11">
    <source>
        <dbReference type="ARBA" id="ARBA00023027"/>
    </source>
</evidence>
<evidence type="ECO:0000256" key="13">
    <source>
        <dbReference type="ARBA" id="ARBA00023128"/>
    </source>
</evidence>
<evidence type="ECO:0000256" key="17">
    <source>
        <dbReference type="RuleBase" id="RU004419"/>
    </source>
</evidence>
<accession>D1YU30</accession>
<reference evidence="18" key="2">
    <citation type="journal article" date="2010" name="Biol. Lett.">
        <title>Deep-ocean origin of the freshwater eels.</title>
        <authorList>
            <person name="Inoue J.G."/>
            <person name="Miya M."/>
            <person name="Miller M.J."/>
            <person name="Sado T."/>
            <person name="Hanel R."/>
            <person name="Hatooka K."/>
            <person name="Aoyama J."/>
            <person name="Minegishi Y."/>
            <person name="Nishida M."/>
            <person name="Tsukamoto K."/>
        </authorList>
    </citation>
    <scope>NUCLEOTIDE SEQUENCE</scope>
    <source>
        <tissue evidence="18">Muscle</tissue>
    </source>
</reference>
<gene>
    <name evidence="18" type="primary">ND4L</name>
</gene>
<comment type="subcellular location">
    <subcellularLocation>
        <location evidence="17">Mitochondrion inner membrane</location>
        <topology evidence="17">Multi-pass membrane protein</topology>
    </subcellularLocation>
    <subcellularLocation>
        <location evidence="1">Mitochondrion membrane</location>
        <topology evidence="1">Multi-pass membrane protein</topology>
    </subcellularLocation>
</comment>
<keyword evidence="6 17" id="KW-0679">Respiratory chain</keyword>
<evidence type="ECO:0000256" key="5">
    <source>
        <dbReference type="ARBA" id="ARBA00022448"/>
    </source>
</evidence>
<dbReference type="Gene3D" id="1.10.287.3510">
    <property type="match status" value="1"/>
</dbReference>
<evidence type="ECO:0000256" key="9">
    <source>
        <dbReference type="ARBA" id="ARBA00022982"/>
    </source>
</evidence>
<dbReference type="GO" id="GO:0042773">
    <property type="term" value="P:ATP synthesis coupled electron transport"/>
    <property type="evidence" value="ECO:0007669"/>
    <property type="project" value="UniProtKB-UniRule"/>
</dbReference>
<reference evidence="18" key="1">
    <citation type="submission" date="2008-08" db="EMBL/GenBank/DDBJ databases">
        <authorList>
            <person name="Inoue J."/>
            <person name="Miya M."/>
            <person name="Aoyama J."/>
            <person name="Tsukamoto K."/>
            <person name="Nishida M."/>
        </authorList>
    </citation>
    <scope>NUCLEOTIDE SEQUENCE</scope>
    <source>
        <tissue evidence="18">Muscle</tissue>
    </source>
</reference>
<dbReference type="GO" id="GO:0005743">
    <property type="term" value="C:mitochondrial inner membrane"/>
    <property type="evidence" value="ECO:0007669"/>
    <property type="project" value="UniProtKB-SubCell"/>
</dbReference>
<evidence type="ECO:0000256" key="14">
    <source>
        <dbReference type="ARBA" id="ARBA00023136"/>
    </source>
</evidence>
<feature type="transmembrane region" description="Helical" evidence="17">
    <location>
        <begin position="6"/>
        <end position="22"/>
    </location>
</feature>
<dbReference type="GO" id="GO:0030964">
    <property type="term" value="C:NADH dehydrogenase complex"/>
    <property type="evidence" value="ECO:0007669"/>
    <property type="project" value="TreeGrafter"/>
</dbReference>
<comment type="function">
    <text evidence="15">Core subunit of the mitochondrial membrane respiratory chain NADH dehydrogenase (Complex I) which catalyzes electron transfer from NADH through the respiratory chain, using ubiquinone as an electron acceptor. Part of the enzyme membrane arm which is embedded in the lipid bilayer and involved in proton translocation.</text>
</comment>
<dbReference type="PANTHER" id="PTHR11434">
    <property type="entry name" value="NADH-UBIQUINONE OXIDOREDUCTASE SUBUNIT ND4L"/>
    <property type="match status" value="1"/>
</dbReference>
<evidence type="ECO:0000256" key="2">
    <source>
        <dbReference type="ARBA" id="ARBA00010519"/>
    </source>
</evidence>
<evidence type="ECO:0000256" key="15">
    <source>
        <dbReference type="ARBA" id="ARBA00043911"/>
    </source>
</evidence>
<comment type="catalytic activity">
    <reaction evidence="16">
        <text>a ubiquinone + NADH + 5 H(+)(in) = a ubiquinol + NAD(+) + 4 H(+)(out)</text>
        <dbReference type="Rhea" id="RHEA:29091"/>
        <dbReference type="Rhea" id="RHEA-COMP:9565"/>
        <dbReference type="Rhea" id="RHEA-COMP:9566"/>
        <dbReference type="ChEBI" id="CHEBI:15378"/>
        <dbReference type="ChEBI" id="CHEBI:16389"/>
        <dbReference type="ChEBI" id="CHEBI:17976"/>
        <dbReference type="ChEBI" id="CHEBI:57540"/>
        <dbReference type="ChEBI" id="CHEBI:57945"/>
        <dbReference type="EC" id="7.1.1.2"/>
    </reaction>
    <physiologicalReaction direction="left-to-right" evidence="16">
        <dbReference type="Rhea" id="RHEA:29092"/>
    </physiologicalReaction>
</comment>
<dbReference type="EMBL" id="AP010861">
    <property type="protein sequence ID" value="BAI53414.1"/>
    <property type="molecule type" value="Genomic_DNA"/>
</dbReference>
<evidence type="ECO:0000313" key="18">
    <source>
        <dbReference type="EMBL" id="BAI53414.1"/>
    </source>
</evidence>
<name>D1YU30_ARISH</name>
<keyword evidence="10 17" id="KW-1133">Transmembrane helix</keyword>
<dbReference type="CTD" id="4539"/>
<evidence type="ECO:0000256" key="3">
    <source>
        <dbReference type="ARBA" id="ARBA00012944"/>
    </source>
</evidence>
<evidence type="ECO:0000256" key="1">
    <source>
        <dbReference type="ARBA" id="ARBA00004225"/>
    </source>
</evidence>
<dbReference type="InterPro" id="IPR001133">
    <property type="entry name" value="NADH_UbQ_OxRdtase_chain4L/K"/>
</dbReference>
<dbReference type="PANTHER" id="PTHR11434:SF0">
    <property type="entry name" value="NADH-UBIQUINONE OXIDOREDUCTASE CHAIN 4L"/>
    <property type="match status" value="1"/>
</dbReference>
<evidence type="ECO:0000256" key="6">
    <source>
        <dbReference type="ARBA" id="ARBA00022660"/>
    </source>
</evidence>
<dbReference type="Pfam" id="PF00420">
    <property type="entry name" value="Oxidored_q2"/>
    <property type="match status" value="1"/>
</dbReference>
<geneLocation type="mitochondrion" evidence="18"/>
<keyword evidence="12 17" id="KW-0830">Ubiquinone</keyword>
<feature type="transmembrane region" description="Helical" evidence="17">
    <location>
        <begin position="29"/>
        <end position="49"/>
    </location>
</feature>
<keyword evidence="13 17" id="KW-0496">Mitochondrion</keyword>
<evidence type="ECO:0000256" key="4">
    <source>
        <dbReference type="ARBA" id="ARBA00016612"/>
    </source>
</evidence>
<keyword evidence="17" id="KW-0999">Mitochondrion inner membrane</keyword>
<dbReference type="InterPro" id="IPR039428">
    <property type="entry name" value="NUOK/Mnh_C1-like"/>
</dbReference>
<evidence type="ECO:0000256" key="8">
    <source>
        <dbReference type="ARBA" id="ARBA00022967"/>
    </source>
</evidence>
<sequence length="98" mass="10697">MAFLHFSFTLAFILSFFGLAFNRKFLLSALLCLEVMMLALYTAIALWTIQTGALTLTPTPMVLLTLSACEASTGLSLLVATSRTHGSEHLNNLNLLQC</sequence>
<keyword evidence="11 17" id="KW-0520">NAD</keyword>
<dbReference type="RefSeq" id="YP_003345406.1">
    <property type="nucleotide sequence ID" value="NC_013632.1"/>
</dbReference>
<dbReference type="EC" id="7.1.1.2" evidence="3 17"/>
<evidence type="ECO:0000256" key="10">
    <source>
        <dbReference type="ARBA" id="ARBA00022989"/>
    </source>
</evidence>
<evidence type="ECO:0000256" key="7">
    <source>
        <dbReference type="ARBA" id="ARBA00022692"/>
    </source>
</evidence>
<dbReference type="GO" id="GO:0008137">
    <property type="term" value="F:NADH dehydrogenase (ubiquinone) activity"/>
    <property type="evidence" value="ECO:0007669"/>
    <property type="project" value="UniProtKB-EC"/>
</dbReference>
<protein>
    <recommendedName>
        <fullName evidence="4 17">NADH-ubiquinone oxidoreductase chain 4L</fullName>
        <ecNumber evidence="3 17">7.1.1.2</ecNumber>
    </recommendedName>
</protein>
<dbReference type="GeneID" id="8673439"/>
<keyword evidence="9 17" id="KW-0249">Electron transport</keyword>
<evidence type="ECO:0000256" key="16">
    <source>
        <dbReference type="ARBA" id="ARBA00048769"/>
    </source>
</evidence>